<evidence type="ECO:0000256" key="1">
    <source>
        <dbReference type="ARBA" id="ARBA00023015"/>
    </source>
</evidence>
<evidence type="ECO:0000256" key="2">
    <source>
        <dbReference type="ARBA" id="ARBA00023125"/>
    </source>
</evidence>
<dbReference type="RefSeq" id="WP_373431157.1">
    <property type="nucleotide sequence ID" value="NZ_JAUSZS010000003.1"/>
</dbReference>
<keyword evidence="6" id="KW-1185">Reference proteome</keyword>
<dbReference type="SMART" id="SM00421">
    <property type="entry name" value="HTH_LUXR"/>
    <property type="match status" value="1"/>
</dbReference>
<dbReference type="InterPro" id="IPR036388">
    <property type="entry name" value="WH-like_DNA-bd_sf"/>
</dbReference>
<protein>
    <submittedName>
        <fullName evidence="5">DNA-binding NarL/FixJ family response regulator</fullName>
    </submittedName>
</protein>
<evidence type="ECO:0000313" key="6">
    <source>
        <dbReference type="Proteomes" id="UP001223072"/>
    </source>
</evidence>
<evidence type="ECO:0000259" key="4">
    <source>
        <dbReference type="PROSITE" id="PS50043"/>
    </source>
</evidence>
<evidence type="ECO:0000313" key="5">
    <source>
        <dbReference type="EMBL" id="MDQ0932201.1"/>
    </source>
</evidence>
<keyword evidence="2 5" id="KW-0238">DNA-binding</keyword>
<dbReference type="Proteomes" id="UP001223072">
    <property type="component" value="Unassembled WGS sequence"/>
</dbReference>
<organism evidence="5 6">
    <name type="scientific">Streptomyces turgidiscabies</name>
    <dbReference type="NCBI Taxonomy" id="85558"/>
    <lineage>
        <taxon>Bacteria</taxon>
        <taxon>Bacillati</taxon>
        <taxon>Actinomycetota</taxon>
        <taxon>Actinomycetes</taxon>
        <taxon>Kitasatosporales</taxon>
        <taxon>Streptomycetaceae</taxon>
        <taxon>Streptomyces</taxon>
    </lineage>
</organism>
<evidence type="ECO:0000256" key="3">
    <source>
        <dbReference type="ARBA" id="ARBA00023163"/>
    </source>
</evidence>
<name>A0ABU0RJM9_9ACTN</name>
<dbReference type="PROSITE" id="PS50043">
    <property type="entry name" value="HTH_LUXR_2"/>
    <property type="match status" value="1"/>
</dbReference>
<feature type="domain" description="HTH luxR-type" evidence="4">
    <location>
        <begin position="3"/>
        <end position="68"/>
    </location>
</feature>
<dbReference type="PRINTS" id="PR00038">
    <property type="entry name" value="HTHLUXR"/>
</dbReference>
<accession>A0ABU0RJM9</accession>
<dbReference type="Pfam" id="PF00196">
    <property type="entry name" value="GerE"/>
    <property type="match status" value="1"/>
</dbReference>
<dbReference type="Gene3D" id="1.10.10.10">
    <property type="entry name" value="Winged helix-like DNA-binding domain superfamily/Winged helix DNA-binding domain"/>
    <property type="match status" value="1"/>
</dbReference>
<proteinExistence type="predicted"/>
<comment type="caution">
    <text evidence="5">The sequence shown here is derived from an EMBL/GenBank/DDBJ whole genome shotgun (WGS) entry which is preliminary data.</text>
</comment>
<dbReference type="GO" id="GO:0003677">
    <property type="term" value="F:DNA binding"/>
    <property type="evidence" value="ECO:0007669"/>
    <property type="project" value="UniProtKB-KW"/>
</dbReference>
<dbReference type="SUPFAM" id="SSF46894">
    <property type="entry name" value="C-terminal effector domain of the bipartite response regulators"/>
    <property type="match status" value="1"/>
</dbReference>
<reference evidence="5 6" key="1">
    <citation type="submission" date="2023-07" db="EMBL/GenBank/DDBJ databases">
        <title>Comparative genomics of wheat-associated soil bacteria to identify genetic determinants of phenazine resistance.</title>
        <authorList>
            <person name="Mouncey N."/>
        </authorList>
    </citation>
    <scope>NUCLEOTIDE SEQUENCE [LARGE SCALE GENOMIC DNA]</scope>
    <source>
        <strain evidence="5 6">W2I16</strain>
    </source>
</reference>
<dbReference type="EMBL" id="JAUSZS010000003">
    <property type="protein sequence ID" value="MDQ0932201.1"/>
    <property type="molecule type" value="Genomic_DNA"/>
</dbReference>
<dbReference type="PROSITE" id="PS00622">
    <property type="entry name" value="HTH_LUXR_1"/>
    <property type="match status" value="1"/>
</dbReference>
<keyword evidence="1" id="KW-0805">Transcription regulation</keyword>
<dbReference type="InterPro" id="IPR000792">
    <property type="entry name" value="Tscrpt_reg_LuxR_C"/>
</dbReference>
<dbReference type="PANTHER" id="PTHR44688">
    <property type="entry name" value="DNA-BINDING TRANSCRIPTIONAL ACTIVATOR DEVR_DOSR"/>
    <property type="match status" value="1"/>
</dbReference>
<dbReference type="InterPro" id="IPR016032">
    <property type="entry name" value="Sig_transdc_resp-reg_C-effctor"/>
</dbReference>
<dbReference type="CDD" id="cd06170">
    <property type="entry name" value="LuxR_C_like"/>
    <property type="match status" value="1"/>
</dbReference>
<keyword evidence="3" id="KW-0804">Transcription</keyword>
<dbReference type="PANTHER" id="PTHR44688:SF16">
    <property type="entry name" value="DNA-BINDING TRANSCRIPTIONAL ACTIVATOR DEVR_DOSR"/>
    <property type="match status" value="1"/>
</dbReference>
<gene>
    <name evidence="5" type="ORF">QFZ49_002131</name>
</gene>
<sequence>MAPPEKLQDLTPRERQVTALAAEGKSNPEIAKELTLSVLSIRTRIHRATTKLNARGRAQLVVIACQTGLVQPAPRVR</sequence>